<evidence type="ECO:0000256" key="2">
    <source>
        <dbReference type="ARBA" id="ARBA00022771"/>
    </source>
</evidence>
<feature type="compositionally biased region" description="Polar residues" evidence="5">
    <location>
        <begin position="84"/>
        <end position="96"/>
    </location>
</feature>
<dbReference type="AlphaFoldDB" id="A0A8S3YYU4"/>
<dbReference type="InterPro" id="IPR000571">
    <property type="entry name" value="Znf_CCCH"/>
</dbReference>
<dbReference type="PANTHER" id="PTHR12930:SF0">
    <property type="entry name" value="RING FINGER PROTEIN 113B"/>
    <property type="match status" value="1"/>
</dbReference>
<dbReference type="SMART" id="SM00356">
    <property type="entry name" value="ZnF_C3H1"/>
    <property type="match status" value="1"/>
</dbReference>
<dbReference type="Gene3D" id="4.10.1000.10">
    <property type="entry name" value="Zinc finger, CCCH-type"/>
    <property type="match status" value="1"/>
</dbReference>
<comment type="caution">
    <text evidence="7">The sequence shown here is derived from an EMBL/GenBank/DDBJ whole genome shotgun (WGS) entry which is preliminary data.</text>
</comment>
<name>A0A8S3YYU4_9EUPU</name>
<keyword evidence="2 4" id="KW-0863">Zinc-finger</keyword>
<feature type="domain" description="C3H1-type" evidence="6">
    <location>
        <begin position="194"/>
        <end position="222"/>
    </location>
</feature>
<evidence type="ECO:0000259" key="6">
    <source>
        <dbReference type="PROSITE" id="PS50103"/>
    </source>
</evidence>
<dbReference type="Pfam" id="PF00642">
    <property type="entry name" value="zf-CCCH"/>
    <property type="match status" value="1"/>
</dbReference>
<protein>
    <recommendedName>
        <fullName evidence="6">C3H1-type domain-containing protein</fullName>
    </recommendedName>
</protein>
<evidence type="ECO:0000256" key="5">
    <source>
        <dbReference type="SAM" id="MobiDB-lite"/>
    </source>
</evidence>
<evidence type="ECO:0000313" key="8">
    <source>
        <dbReference type="Proteomes" id="UP000678393"/>
    </source>
</evidence>
<keyword evidence="1 4" id="KW-0479">Metal-binding</keyword>
<dbReference type="PROSITE" id="PS50103">
    <property type="entry name" value="ZF_C3H1"/>
    <property type="match status" value="1"/>
</dbReference>
<dbReference type="InterPro" id="IPR036855">
    <property type="entry name" value="Znf_CCCH_sf"/>
</dbReference>
<dbReference type="SUPFAM" id="SSF90229">
    <property type="entry name" value="CCCH zinc finger"/>
    <property type="match status" value="1"/>
</dbReference>
<dbReference type="InterPro" id="IPR039971">
    <property type="entry name" value="CWC24-like"/>
</dbReference>
<sequence length="323" mass="36655">MDDKSDEKPTFTFKKVTRKRAVRKQKSDSSDGDSSSNSSDDGNIAVRQSTSKRRNNPMIQSTKRVKLGAGGSRNSSSDDDDSDAGTNSLTVSYKSTRSGKREGPDDMGATSVVEIDTQTDRDAQAIIQRGIQVQKELKEKEDDKIYRGLNNYHQYFEKKIQFKEMQRAAKIGIHICLFGPLRAPANLRSTVRWDYQPDICKDYKETGFCGFGDSCKFLHDRSDYKHGWQIEREMEEGTYGQKDEQNYEISSDEDDFPFKCFICRNSFTNPVKCALSNYKKSKRCFVCAEPTGGIFNPAKELMSKLEKSKKLEDLPGDDDSDET</sequence>
<keyword evidence="8" id="KW-1185">Reference proteome</keyword>
<feature type="region of interest" description="Disordered" evidence="5">
    <location>
        <begin position="1"/>
        <end position="108"/>
    </location>
</feature>
<evidence type="ECO:0000256" key="3">
    <source>
        <dbReference type="ARBA" id="ARBA00022833"/>
    </source>
</evidence>
<reference evidence="7" key="1">
    <citation type="submission" date="2021-04" db="EMBL/GenBank/DDBJ databases">
        <authorList>
            <consortium name="Molecular Ecology Group"/>
        </authorList>
    </citation>
    <scope>NUCLEOTIDE SEQUENCE</scope>
</reference>
<proteinExistence type="predicted"/>
<gene>
    <name evidence="7" type="ORF">CUNI_LOCUS6403</name>
</gene>
<dbReference type="PANTHER" id="PTHR12930">
    <property type="entry name" value="ZINC FINGER PROTEIN 183"/>
    <property type="match status" value="1"/>
</dbReference>
<evidence type="ECO:0000256" key="1">
    <source>
        <dbReference type="ARBA" id="ARBA00022723"/>
    </source>
</evidence>
<accession>A0A8S3YYU4</accession>
<dbReference type="OrthoDB" id="25761at2759"/>
<evidence type="ECO:0000313" key="7">
    <source>
        <dbReference type="EMBL" id="CAG5120845.1"/>
    </source>
</evidence>
<organism evidence="7 8">
    <name type="scientific">Candidula unifasciata</name>
    <dbReference type="NCBI Taxonomy" id="100452"/>
    <lineage>
        <taxon>Eukaryota</taxon>
        <taxon>Metazoa</taxon>
        <taxon>Spiralia</taxon>
        <taxon>Lophotrochozoa</taxon>
        <taxon>Mollusca</taxon>
        <taxon>Gastropoda</taxon>
        <taxon>Heterobranchia</taxon>
        <taxon>Euthyneura</taxon>
        <taxon>Panpulmonata</taxon>
        <taxon>Eupulmonata</taxon>
        <taxon>Stylommatophora</taxon>
        <taxon>Helicina</taxon>
        <taxon>Helicoidea</taxon>
        <taxon>Geomitridae</taxon>
        <taxon>Candidula</taxon>
    </lineage>
</organism>
<evidence type="ECO:0000256" key="4">
    <source>
        <dbReference type="PROSITE-ProRule" id="PRU00723"/>
    </source>
</evidence>
<dbReference type="GO" id="GO:0008270">
    <property type="term" value="F:zinc ion binding"/>
    <property type="evidence" value="ECO:0007669"/>
    <property type="project" value="UniProtKB-KW"/>
</dbReference>
<dbReference type="GO" id="GO:0034247">
    <property type="term" value="P:snoRNA splicing"/>
    <property type="evidence" value="ECO:0007669"/>
    <property type="project" value="TreeGrafter"/>
</dbReference>
<dbReference type="Proteomes" id="UP000678393">
    <property type="component" value="Unassembled WGS sequence"/>
</dbReference>
<feature type="zinc finger region" description="C3H1-type" evidence="4">
    <location>
        <begin position="194"/>
        <end position="222"/>
    </location>
</feature>
<dbReference type="EMBL" id="CAJHNH020000975">
    <property type="protein sequence ID" value="CAG5120845.1"/>
    <property type="molecule type" value="Genomic_DNA"/>
</dbReference>
<dbReference type="GO" id="GO:0005684">
    <property type="term" value="C:U2-type spliceosomal complex"/>
    <property type="evidence" value="ECO:0007669"/>
    <property type="project" value="TreeGrafter"/>
</dbReference>
<dbReference type="CDD" id="cd16539">
    <property type="entry name" value="RING-HC_RNF113A_B"/>
    <property type="match status" value="1"/>
</dbReference>
<keyword evidence="3 4" id="KW-0862">Zinc</keyword>
<feature type="compositionally biased region" description="Basic residues" evidence="5">
    <location>
        <begin position="15"/>
        <end position="24"/>
    </location>
</feature>
<feature type="compositionally biased region" description="Low complexity" evidence="5">
    <location>
        <begin position="32"/>
        <end position="43"/>
    </location>
</feature>